<dbReference type="OrthoDB" id="1427925at2"/>
<dbReference type="Proteomes" id="UP000490922">
    <property type="component" value="Unassembled WGS sequence"/>
</dbReference>
<gene>
    <name evidence="1" type="ORF">F6464_02345</name>
</gene>
<dbReference type="EMBL" id="WAEM01000001">
    <property type="protein sequence ID" value="KAB1157943.1"/>
    <property type="molecule type" value="Genomic_DNA"/>
</dbReference>
<dbReference type="RefSeq" id="WP_151106136.1">
    <property type="nucleotide sequence ID" value="NZ_WAEM01000001.1"/>
</dbReference>
<name>A0A7J5AKB9_9FLAO</name>
<accession>A0A7J5AKB9</accession>
<organism evidence="1 2">
    <name type="scientific">Flavobacterium luteum</name>
    <dbReference type="NCBI Taxonomy" id="2026654"/>
    <lineage>
        <taxon>Bacteria</taxon>
        <taxon>Pseudomonadati</taxon>
        <taxon>Bacteroidota</taxon>
        <taxon>Flavobacteriia</taxon>
        <taxon>Flavobacteriales</taxon>
        <taxon>Flavobacteriaceae</taxon>
        <taxon>Flavobacterium</taxon>
    </lineage>
</organism>
<sequence>MEIKIDEKTKEVLLIDIETYVFINPVSEHVPEEHVGIESISFDDELTRIDFVYIAKQEHGNVSWVHIERNSFIRPVGSDVKYKLIKAINIPYAPNKHFFNCSGQVLRYTLLFPALPKNTKEIDIIEKLAPGTYFNFFRVQLNNKKPLLVSVGNNFN</sequence>
<evidence type="ECO:0000313" key="2">
    <source>
        <dbReference type="Proteomes" id="UP000490922"/>
    </source>
</evidence>
<comment type="caution">
    <text evidence="1">The sequence shown here is derived from an EMBL/GenBank/DDBJ whole genome shotgun (WGS) entry which is preliminary data.</text>
</comment>
<protein>
    <submittedName>
        <fullName evidence="1">Uncharacterized protein</fullName>
    </submittedName>
</protein>
<keyword evidence="2" id="KW-1185">Reference proteome</keyword>
<reference evidence="1 2" key="1">
    <citation type="submission" date="2019-09" db="EMBL/GenBank/DDBJ databases">
        <title>Flavobacterium sp. nov., isolated from glacier ice.</title>
        <authorList>
            <person name="Liu Q."/>
        </authorList>
    </citation>
    <scope>NUCLEOTIDE SEQUENCE [LARGE SCALE GENOMIC DNA]</scope>
    <source>
        <strain evidence="1 2">NBRC 112527</strain>
    </source>
</reference>
<evidence type="ECO:0000313" key="1">
    <source>
        <dbReference type="EMBL" id="KAB1157943.1"/>
    </source>
</evidence>
<dbReference type="AlphaFoldDB" id="A0A7J5AKB9"/>
<proteinExistence type="predicted"/>